<dbReference type="GO" id="GO:0030488">
    <property type="term" value="P:tRNA methylation"/>
    <property type="evidence" value="ECO:0007669"/>
    <property type="project" value="UniProtKB-UniRule"/>
</dbReference>
<dbReference type="GO" id="GO:0070040">
    <property type="term" value="F:rRNA (adenine(2503)-C2-)-methyltransferase activity"/>
    <property type="evidence" value="ECO:0007669"/>
    <property type="project" value="UniProtKB-UniRule"/>
</dbReference>
<dbReference type="SMART" id="SM00729">
    <property type="entry name" value="Elp3"/>
    <property type="match status" value="1"/>
</dbReference>
<dbReference type="SFLD" id="SFLDS00029">
    <property type="entry name" value="Radical_SAM"/>
    <property type="match status" value="1"/>
</dbReference>
<evidence type="ECO:0000256" key="8">
    <source>
        <dbReference type="ARBA" id="ARBA00022691"/>
    </source>
</evidence>
<feature type="domain" description="Radical SAM core" evidence="15">
    <location>
        <begin position="100"/>
        <end position="332"/>
    </location>
</feature>
<dbReference type="InterPro" id="IPR048641">
    <property type="entry name" value="RlmN_N"/>
</dbReference>
<comment type="catalytic activity">
    <reaction evidence="14">
        <text>adenosine(37) in tRNA + 2 reduced [2Fe-2S]-[ferredoxin] + 2 S-adenosyl-L-methionine = 2-methyladenosine(37) in tRNA + 5'-deoxyadenosine + L-methionine + 2 oxidized [2Fe-2S]-[ferredoxin] + S-adenosyl-L-homocysteine</text>
        <dbReference type="Rhea" id="RHEA:43332"/>
        <dbReference type="Rhea" id="RHEA-COMP:10000"/>
        <dbReference type="Rhea" id="RHEA-COMP:10001"/>
        <dbReference type="Rhea" id="RHEA-COMP:10162"/>
        <dbReference type="Rhea" id="RHEA-COMP:10485"/>
        <dbReference type="ChEBI" id="CHEBI:17319"/>
        <dbReference type="ChEBI" id="CHEBI:33737"/>
        <dbReference type="ChEBI" id="CHEBI:33738"/>
        <dbReference type="ChEBI" id="CHEBI:57844"/>
        <dbReference type="ChEBI" id="CHEBI:57856"/>
        <dbReference type="ChEBI" id="CHEBI:59789"/>
        <dbReference type="ChEBI" id="CHEBI:74411"/>
        <dbReference type="ChEBI" id="CHEBI:74497"/>
        <dbReference type="EC" id="2.1.1.192"/>
    </reaction>
</comment>
<evidence type="ECO:0000256" key="6">
    <source>
        <dbReference type="ARBA" id="ARBA00022603"/>
    </source>
</evidence>
<comment type="function">
    <text evidence="14">Specifically methylates position 2 of adenine 2503 in 23S rRNA and position 2 of adenine 37 in tRNAs.</text>
</comment>
<evidence type="ECO:0000256" key="2">
    <source>
        <dbReference type="ARBA" id="ARBA00007544"/>
    </source>
</evidence>
<feature type="binding site" evidence="14">
    <location>
        <position position="295"/>
    </location>
    <ligand>
        <name>S-adenosyl-L-methionine</name>
        <dbReference type="ChEBI" id="CHEBI:59789"/>
    </ligand>
</feature>
<feature type="active site" description="S-methylcysteine intermediate" evidence="14">
    <location>
        <position position="338"/>
    </location>
</feature>
<evidence type="ECO:0000313" key="16">
    <source>
        <dbReference type="EMBL" id="KIC72810.1"/>
    </source>
</evidence>
<evidence type="ECO:0000256" key="10">
    <source>
        <dbReference type="ARBA" id="ARBA00022723"/>
    </source>
</evidence>
<evidence type="ECO:0000256" key="11">
    <source>
        <dbReference type="ARBA" id="ARBA00023004"/>
    </source>
</evidence>
<gene>
    <name evidence="16" type="primary">rlmN2</name>
    <name evidence="14" type="synonym">rlmN</name>
    <name evidence="16" type="ORF">DB44_CA00220</name>
</gene>
<evidence type="ECO:0000256" key="5">
    <source>
        <dbReference type="ARBA" id="ARBA00022552"/>
    </source>
</evidence>
<feature type="binding site" evidence="14">
    <location>
        <position position="114"/>
    </location>
    <ligand>
        <name>[4Fe-4S] cluster</name>
        <dbReference type="ChEBI" id="CHEBI:49883"/>
        <note>4Fe-4S-S-AdoMet</note>
    </ligand>
</feature>
<comment type="catalytic activity">
    <reaction evidence="14">
        <text>adenosine(2503) in 23S rRNA + 2 reduced [2Fe-2S]-[ferredoxin] + 2 S-adenosyl-L-methionine = 2-methyladenosine(2503) in 23S rRNA + 5'-deoxyadenosine + L-methionine + 2 oxidized [2Fe-2S]-[ferredoxin] + S-adenosyl-L-homocysteine</text>
        <dbReference type="Rhea" id="RHEA:42916"/>
        <dbReference type="Rhea" id="RHEA-COMP:10000"/>
        <dbReference type="Rhea" id="RHEA-COMP:10001"/>
        <dbReference type="Rhea" id="RHEA-COMP:10152"/>
        <dbReference type="Rhea" id="RHEA-COMP:10282"/>
        <dbReference type="ChEBI" id="CHEBI:17319"/>
        <dbReference type="ChEBI" id="CHEBI:33737"/>
        <dbReference type="ChEBI" id="CHEBI:33738"/>
        <dbReference type="ChEBI" id="CHEBI:57844"/>
        <dbReference type="ChEBI" id="CHEBI:57856"/>
        <dbReference type="ChEBI" id="CHEBI:59789"/>
        <dbReference type="ChEBI" id="CHEBI:74411"/>
        <dbReference type="ChEBI" id="CHEBI:74497"/>
        <dbReference type="EC" id="2.1.1.192"/>
    </reaction>
</comment>
<keyword evidence="5 14" id="KW-0698">rRNA processing</keyword>
<comment type="caution">
    <text evidence="14">Lacks conserved residue(s) required for the propagation of feature annotation.</text>
</comment>
<dbReference type="GO" id="GO:0000049">
    <property type="term" value="F:tRNA binding"/>
    <property type="evidence" value="ECO:0007669"/>
    <property type="project" value="UniProtKB-UniRule"/>
</dbReference>
<dbReference type="SFLD" id="SFLDG01062">
    <property type="entry name" value="methyltransferase_(Class_A)"/>
    <property type="match status" value="1"/>
</dbReference>
<dbReference type="CDD" id="cd01335">
    <property type="entry name" value="Radical_SAM"/>
    <property type="match status" value="1"/>
</dbReference>
<dbReference type="GO" id="GO:0005737">
    <property type="term" value="C:cytoplasm"/>
    <property type="evidence" value="ECO:0007669"/>
    <property type="project" value="UniProtKB-SubCell"/>
</dbReference>
<dbReference type="Pfam" id="PF21016">
    <property type="entry name" value="RlmN_N"/>
    <property type="match status" value="1"/>
</dbReference>
<dbReference type="Proteomes" id="UP000031465">
    <property type="component" value="Unassembled WGS sequence"/>
</dbReference>
<keyword evidence="10 14" id="KW-0479">Metal-binding</keyword>
<keyword evidence="13 14" id="KW-1015">Disulfide bond</keyword>
<dbReference type="GO" id="GO:0070475">
    <property type="term" value="P:rRNA base methylation"/>
    <property type="evidence" value="ECO:0007669"/>
    <property type="project" value="UniProtKB-UniRule"/>
</dbReference>
<dbReference type="PANTHER" id="PTHR30544">
    <property type="entry name" value="23S RRNA METHYLTRANSFERASE"/>
    <property type="match status" value="1"/>
</dbReference>
<evidence type="ECO:0000256" key="9">
    <source>
        <dbReference type="ARBA" id="ARBA00022694"/>
    </source>
</evidence>
<name>A0A0C1JNJ5_9BACT</name>
<feature type="binding site" evidence="14">
    <location>
        <position position="118"/>
    </location>
    <ligand>
        <name>[4Fe-4S] cluster</name>
        <dbReference type="ChEBI" id="CHEBI:49883"/>
        <note>4Fe-4S-S-AdoMet</note>
    </ligand>
</feature>
<dbReference type="Gene3D" id="1.10.150.530">
    <property type="match status" value="1"/>
</dbReference>
<reference evidence="16 17" key="1">
    <citation type="journal article" date="2014" name="Mol. Biol. Evol.">
        <title>Massive expansion of Ubiquitination-related gene families within the Chlamydiae.</title>
        <authorList>
            <person name="Domman D."/>
            <person name="Collingro A."/>
            <person name="Lagkouvardos I."/>
            <person name="Gehre L."/>
            <person name="Weinmaier T."/>
            <person name="Rattei T."/>
            <person name="Subtil A."/>
            <person name="Horn M."/>
        </authorList>
    </citation>
    <scope>NUCLEOTIDE SEQUENCE [LARGE SCALE GENOMIC DNA]</scope>
    <source>
        <strain evidence="16 17">EI2</strain>
    </source>
</reference>
<evidence type="ECO:0000256" key="14">
    <source>
        <dbReference type="HAMAP-Rule" id="MF_01849"/>
    </source>
</evidence>
<keyword evidence="4 14" id="KW-0963">Cytoplasm</keyword>
<dbReference type="GO" id="GO:0046872">
    <property type="term" value="F:metal ion binding"/>
    <property type="evidence" value="ECO:0007669"/>
    <property type="project" value="UniProtKB-KW"/>
</dbReference>
<dbReference type="Gene3D" id="3.20.20.70">
    <property type="entry name" value="Aldolase class I"/>
    <property type="match status" value="1"/>
</dbReference>
<dbReference type="EC" id="2.1.1.192" evidence="14"/>
<keyword evidence="11 14" id="KW-0408">Iron</keyword>
<dbReference type="InterPro" id="IPR040072">
    <property type="entry name" value="Methyltransferase_A"/>
</dbReference>
<evidence type="ECO:0000256" key="4">
    <source>
        <dbReference type="ARBA" id="ARBA00022490"/>
    </source>
</evidence>
<feature type="binding site" evidence="14">
    <location>
        <position position="196"/>
    </location>
    <ligand>
        <name>S-adenosyl-L-methionine</name>
        <dbReference type="ChEBI" id="CHEBI:59789"/>
    </ligand>
</feature>
<comment type="cofactor">
    <cofactor evidence="14">
        <name>[4Fe-4S] cluster</name>
        <dbReference type="ChEBI" id="CHEBI:49883"/>
    </cofactor>
    <text evidence="14">Binds 1 [4Fe-4S] cluster. The cluster is coordinated with 3 cysteines and an exchangeable S-adenosyl-L-methionine.</text>
</comment>
<evidence type="ECO:0000256" key="1">
    <source>
        <dbReference type="ARBA" id="ARBA00004496"/>
    </source>
</evidence>
<evidence type="ECO:0000259" key="15">
    <source>
        <dbReference type="PROSITE" id="PS51918"/>
    </source>
</evidence>
<dbReference type="GO" id="GO:0002935">
    <property type="term" value="F:tRNA (adenine(37)-C2)-methyltransferase activity"/>
    <property type="evidence" value="ECO:0007669"/>
    <property type="project" value="UniProtKB-UniRule"/>
</dbReference>
<dbReference type="PATRIC" id="fig|362787.3.peg.769"/>
<dbReference type="InterPro" id="IPR006638">
    <property type="entry name" value="Elp3/MiaA/NifB-like_rSAM"/>
</dbReference>
<dbReference type="FunFam" id="3.20.20.70:FF:000014">
    <property type="entry name" value="Probable dual-specificity RNA methyltransferase RlmN"/>
    <property type="match status" value="1"/>
</dbReference>
<sequence length="362" mass="41288">MWLIMDYADFDHQKLVEWLKAHGEKEFHAKQILSWIYQKGVLSWDKMSNLSQTLREKLAKHIRLPVLELVRYTESIDQETIKFLWRLRDGNLVESVLILSGIRRTVCVSSQVGCPAKCAFCASGQQGFFRNLRPTEIIEQILQINAWLSSKGEKVSHVVYMGMGEPLKNYESVVASIRVLSHPDFCNISQRRITVSTVGVVEGIKRLSKEGLKVNLVLSLHAPNQHIRKKIIPYARKYPLEEILESMDEYAQKTKRDITFEYTLLAGINDHPDHAHELAHLLKGKQCTVNLIPYNPIPGLRLKRPEKKVIKQFRSVLYGSHIVNTCRYTKGDDIGAACGQLALQEREGQTGLPMLKEVAFGS</sequence>
<dbReference type="AlphaFoldDB" id="A0A0C1JNJ5"/>
<feature type="binding site" evidence="14">
    <location>
        <position position="121"/>
    </location>
    <ligand>
        <name>[4Fe-4S] cluster</name>
        <dbReference type="ChEBI" id="CHEBI:49883"/>
        <note>4Fe-4S-S-AdoMet</note>
    </ligand>
</feature>
<organism evidence="16 17">
    <name type="scientific">Candidatus Protochlamydia amoebophila</name>
    <dbReference type="NCBI Taxonomy" id="362787"/>
    <lineage>
        <taxon>Bacteria</taxon>
        <taxon>Pseudomonadati</taxon>
        <taxon>Chlamydiota</taxon>
        <taxon>Chlamydiia</taxon>
        <taxon>Parachlamydiales</taxon>
        <taxon>Parachlamydiaceae</taxon>
        <taxon>Candidatus Protochlamydia</taxon>
    </lineage>
</organism>
<evidence type="ECO:0000256" key="3">
    <source>
        <dbReference type="ARBA" id="ARBA00022485"/>
    </source>
</evidence>
<dbReference type="SUPFAM" id="SSF102114">
    <property type="entry name" value="Radical SAM enzymes"/>
    <property type="match status" value="1"/>
</dbReference>
<dbReference type="SFLD" id="SFLDF00275">
    <property type="entry name" value="adenosine_C2_methyltransferase"/>
    <property type="match status" value="1"/>
</dbReference>
<keyword evidence="7 14" id="KW-0808">Transferase</keyword>
<feature type="active site" description="Proton acceptor" evidence="14">
    <location>
        <position position="94"/>
    </location>
</feature>
<dbReference type="GO" id="GO:0051539">
    <property type="term" value="F:4 iron, 4 sulfur cluster binding"/>
    <property type="evidence" value="ECO:0007669"/>
    <property type="project" value="UniProtKB-UniRule"/>
</dbReference>
<dbReference type="PANTHER" id="PTHR30544:SF5">
    <property type="entry name" value="RADICAL SAM CORE DOMAIN-CONTAINING PROTEIN"/>
    <property type="match status" value="1"/>
</dbReference>
<feature type="binding site" evidence="14">
    <location>
        <begin position="164"/>
        <end position="165"/>
    </location>
    <ligand>
        <name>S-adenosyl-L-methionine</name>
        <dbReference type="ChEBI" id="CHEBI:59789"/>
    </ligand>
</feature>
<dbReference type="PIRSF" id="PIRSF006004">
    <property type="entry name" value="CHP00048"/>
    <property type="match status" value="1"/>
</dbReference>
<dbReference type="InterPro" id="IPR007197">
    <property type="entry name" value="rSAM"/>
</dbReference>
<dbReference type="InterPro" id="IPR013785">
    <property type="entry name" value="Aldolase_TIM"/>
</dbReference>
<accession>A0A0C1JNJ5</accession>
<comment type="subcellular location">
    <subcellularLocation>
        <location evidence="1 14">Cytoplasm</location>
    </subcellularLocation>
</comment>
<evidence type="ECO:0000256" key="12">
    <source>
        <dbReference type="ARBA" id="ARBA00023014"/>
    </source>
</evidence>
<dbReference type="InterPro" id="IPR058240">
    <property type="entry name" value="rSAM_sf"/>
</dbReference>
<dbReference type="InterPro" id="IPR027492">
    <property type="entry name" value="RNA_MTrfase_RlmN"/>
</dbReference>
<comment type="similarity">
    <text evidence="2 14">Belongs to the radical SAM superfamily. RlmN family.</text>
</comment>
<evidence type="ECO:0000256" key="13">
    <source>
        <dbReference type="ARBA" id="ARBA00023157"/>
    </source>
</evidence>
<dbReference type="InterPro" id="IPR004383">
    <property type="entry name" value="rRNA_lsu_MTrfase_RlmN/Cfr"/>
</dbReference>
<evidence type="ECO:0000313" key="17">
    <source>
        <dbReference type="Proteomes" id="UP000031465"/>
    </source>
</evidence>
<comment type="caution">
    <text evidence="16">The sequence shown here is derived from an EMBL/GenBank/DDBJ whole genome shotgun (WGS) entry which is preliminary data.</text>
</comment>
<dbReference type="HAMAP" id="MF_01849">
    <property type="entry name" value="RNA_methyltr_RlmN"/>
    <property type="match status" value="1"/>
</dbReference>
<keyword evidence="9 14" id="KW-0819">tRNA processing</keyword>
<dbReference type="GO" id="GO:0019843">
    <property type="term" value="F:rRNA binding"/>
    <property type="evidence" value="ECO:0007669"/>
    <property type="project" value="UniProtKB-UniRule"/>
</dbReference>
<protein>
    <recommendedName>
        <fullName evidence="14">Probable dual-specificity RNA methyltransferase RlmN</fullName>
        <ecNumber evidence="14">2.1.1.192</ecNumber>
    </recommendedName>
    <alternativeName>
        <fullName evidence="14">23S rRNA (adenine(2503)-C(2))-methyltransferase</fullName>
    </alternativeName>
    <alternativeName>
        <fullName evidence="14">23S rRNA m2A2503 methyltransferase</fullName>
    </alternativeName>
    <alternativeName>
        <fullName evidence="14">Ribosomal RNA large subunit methyltransferase N</fullName>
    </alternativeName>
    <alternativeName>
        <fullName evidence="14">tRNA (adenine(37)-C(2))-methyltransferase</fullName>
    </alternativeName>
    <alternativeName>
        <fullName evidence="14">tRNA m2A37 methyltransferase</fullName>
    </alternativeName>
</protein>
<feature type="binding site" evidence="14">
    <location>
        <begin position="219"/>
        <end position="221"/>
    </location>
    <ligand>
        <name>S-adenosyl-L-methionine</name>
        <dbReference type="ChEBI" id="CHEBI:59789"/>
    </ligand>
</feature>
<keyword evidence="6 14" id="KW-0489">Methyltransferase</keyword>
<keyword evidence="8 14" id="KW-0949">S-adenosyl-L-methionine</keyword>
<comment type="miscellaneous">
    <text evidence="14">Reaction proceeds by a ping-pong mechanism involving intermediate methylation of a conserved cysteine residue.</text>
</comment>
<dbReference type="NCBIfam" id="TIGR00048">
    <property type="entry name" value="rRNA_mod_RlmN"/>
    <property type="match status" value="1"/>
</dbReference>
<dbReference type="PROSITE" id="PS51918">
    <property type="entry name" value="RADICAL_SAM"/>
    <property type="match status" value="1"/>
</dbReference>
<dbReference type="EMBL" id="JSAN01000047">
    <property type="protein sequence ID" value="KIC72810.1"/>
    <property type="molecule type" value="Genomic_DNA"/>
</dbReference>
<evidence type="ECO:0000256" key="7">
    <source>
        <dbReference type="ARBA" id="ARBA00022679"/>
    </source>
</evidence>
<keyword evidence="12 14" id="KW-0411">Iron-sulfur</keyword>
<proteinExistence type="inferred from homology"/>
<dbReference type="Pfam" id="PF04055">
    <property type="entry name" value="Radical_SAM"/>
    <property type="match status" value="1"/>
</dbReference>
<keyword evidence="3 14" id="KW-0004">4Fe-4S</keyword>